<dbReference type="InterPro" id="IPR016161">
    <property type="entry name" value="Ald_DH/histidinol_DH"/>
</dbReference>
<dbReference type="GO" id="GO:0004350">
    <property type="term" value="F:glutamate-5-semialdehyde dehydrogenase activity"/>
    <property type="evidence" value="ECO:0007669"/>
    <property type="project" value="TreeGrafter"/>
</dbReference>
<dbReference type="AlphaFoldDB" id="A0A3B8WP28"/>
<dbReference type="PANTHER" id="PTHR11063">
    <property type="entry name" value="GLUTAMATE SEMIALDEHYDE DEHYDROGENASE"/>
    <property type="match status" value="1"/>
</dbReference>
<evidence type="ECO:0000313" key="2">
    <source>
        <dbReference type="EMBL" id="HAC30230.1"/>
    </source>
</evidence>
<evidence type="ECO:0000256" key="1">
    <source>
        <dbReference type="ARBA" id="ARBA00023002"/>
    </source>
</evidence>
<comment type="caution">
    <text evidence="2">The sequence shown here is derived from an EMBL/GenBank/DDBJ whole genome shotgun (WGS) entry which is preliminary data.</text>
</comment>
<dbReference type="InterPro" id="IPR016162">
    <property type="entry name" value="Ald_DH_N"/>
</dbReference>
<dbReference type="Proteomes" id="UP000261325">
    <property type="component" value="Unassembled WGS sequence"/>
</dbReference>
<evidence type="ECO:0000313" key="3">
    <source>
        <dbReference type="Proteomes" id="UP000261325"/>
    </source>
</evidence>
<accession>A0A3B8WP28</accession>
<dbReference type="Gene3D" id="3.40.605.10">
    <property type="entry name" value="Aldehyde Dehydrogenase, Chain A, domain 1"/>
    <property type="match status" value="1"/>
</dbReference>
<dbReference type="PANTHER" id="PTHR11063:SF8">
    <property type="entry name" value="DELTA-1-PYRROLINE-5-CARBOXYLATE SYNTHASE"/>
    <property type="match status" value="1"/>
</dbReference>
<gene>
    <name evidence="2" type="ORF">DCF82_20845</name>
</gene>
<dbReference type="SUPFAM" id="SSF53720">
    <property type="entry name" value="ALDH-like"/>
    <property type="match status" value="1"/>
</dbReference>
<sequence length="141" mass="15030">MDVAAYMTELGQQARAASREVARSSTAVRNQALLATAAALDAARSELATANSKDLERGRENGLDSAMLDRLELTSQRIDAMIEGLRQVAALPDPVGVITDMTYRPSGIQVGKMRVPLGVIGIIYESRPNVTVEAASLCLKS</sequence>
<organism evidence="2 3">
    <name type="scientific">Marinobacter nauticus</name>
    <name type="common">Marinobacter hydrocarbonoclasticus</name>
    <name type="synonym">Marinobacter aquaeolei</name>
    <dbReference type="NCBI Taxonomy" id="2743"/>
    <lineage>
        <taxon>Bacteria</taxon>
        <taxon>Pseudomonadati</taxon>
        <taxon>Pseudomonadota</taxon>
        <taxon>Gammaproteobacteria</taxon>
        <taxon>Pseudomonadales</taxon>
        <taxon>Marinobacteraceae</taxon>
        <taxon>Marinobacter</taxon>
    </lineage>
</organism>
<reference evidence="2 3" key="1">
    <citation type="journal article" date="2018" name="Nat. Biotechnol.">
        <title>A standardized bacterial taxonomy based on genome phylogeny substantially revises the tree of life.</title>
        <authorList>
            <person name="Parks D.H."/>
            <person name="Chuvochina M."/>
            <person name="Waite D.W."/>
            <person name="Rinke C."/>
            <person name="Skarshewski A."/>
            <person name="Chaumeil P.A."/>
            <person name="Hugenholtz P."/>
        </authorList>
    </citation>
    <scope>NUCLEOTIDE SEQUENCE [LARGE SCALE GENOMIC DNA]</scope>
    <source>
        <strain evidence="2">UBA9049</strain>
    </source>
</reference>
<feature type="non-terminal residue" evidence="2">
    <location>
        <position position="141"/>
    </location>
</feature>
<protein>
    <submittedName>
        <fullName evidence="2">Gamma-glutamyl-phosphate reductase</fullName>
    </submittedName>
</protein>
<dbReference type="EMBL" id="DLYI01000286">
    <property type="protein sequence ID" value="HAC30230.1"/>
    <property type="molecule type" value="Genomic_DNA"/>
</dbReference>
<name>A0A3B8WP28_MARNT</name>
<proteinExistence type="predicted"/>
<keyword evidence="1" id="KW-0560">Oxidoreductase</keyword>